<dbReference type="CDD" id="cd07012">
    <property type="entry name" value="PBP2_Bug_TTT"/>
    <property type="match status" value="1"/>
</dbReference>
<dbReference type="EMBL" id="JACHLK010000001">
    <property type="protein sequence ID" value="MBB6557659.1"/>
    <property type="molecule type" value="Genomic_DNA"/>
</dbReference>
<evidence type="ECO:0000256" key="2">
    <source>
        <dbReference type="SAM" id="SignalP"/>
    </source>
</evidence>
<accession>A0A7X0P9Q4</accession>
<dbReference type="SUPFAM" id="SSF53850">
    <property type="entry name" value="Periplasmic binding protein-like II"/>
    <property type="match status" value="1"/>
</dbReference>
<keyword evidence="3" id="KW-0675">Receptor</keyword>
<dbReference type="Proteomes" id="UP000575083">
    <property type="component" value="Unassembled WGS sequence"/>
</dbReference>
<evidence type="ECO:0000313" key="3">
    <source>
        <dbReference type="EMBL" id="MBB6557659.1"/>
    </source>
</evidence>
<comment type="similarity">
    <text evidence="1">Belongs to the UPF0065 (bug) family.</text>
</comment>
<name>A0A7X0P9Q4_9BURK</name>
<sequence>MPTITRRTAGLLALAAPFAAWAQPAPGLPLRITTVFPTGSGPDVVARIVGEKLQARWGRAVVIDAKPGGAGMVAINGVKGAAPNGSELVVVDVGNMSINPLIFKRLSYDPDKDLVPVALLYKTAFFVAVGANSPHKSVQELMVAAADKRKQLTYGSNAVGGPIHLASERLAHAAGVEMVHVPFKETSQLYTAVATGEVDWAFGSIATAGPLVRGGRLRLLAVADSAKSPAMPEVPTLESAGGPKGLYASTWVALMAPRGTPAATAADINKAVNEALALPDVREKFATFGFVPHPGPAQQVLDLMQEDRARYAEVVKRVKISID</sequence>
<evidence type="ECO:0000313" key="4">
    <source>
        <dbReference type="Proteomes" id="UP000575083"/>
    </source>
</evidence>
<dbReference type="PANTHER" id="PTHR42928:SF5">
    <property type="entry name" value="BLR1237 PROTEIN"/>
    <property type="match status" value="1"/>
</dbReference>
<dbReference type="AlphaFoldDB" id="A0A7X0P9Q4"/>
<gene>
    <name evidence="3" type="ORF">HNP48_000323</name>
</gene>
<keyword evidence="4" id="KW-1185">Reference proteome</keyword>
<proteinExistence type="inferred from homology"/>
<keyword evidence="2" id="KW-0732">Signal</keyword>
<organism evidence="3 4">
    <name type="scientific">Acidovorax soli</name>
    <dbReference type="NCBI Taxonomy" id="592050"/>
    <lineage>
        <taxon>Bacteria</taxon>
        <taxon>Pseudomonadati</taxon>
        <taxon>Pseudomonadota</taxon>
        <taxon>Betaproteobacteria</taxon>
        <taxon>Burkholderiales</taxon>
        <taxon>Comamonadaceae</taxon>
        <taxon>Acidovorax</taxon>
    </lineage>
</organism>
<reference evidence="3 4" key="1">
    <citation type="submission" date="2020-08" db="EMBL/GenBank/DDBJ databases">
        <title>Functional genomics of gut bacteria from endangered species of beetles.</title>
        <authorList>
            <person name="Carlos-Shanley C."/>
        </authorList>
    </citation>
    <scope>NUCLEOTIDE SEQUENCE [LARGE SCALE GENOMIC DNA]</scope>
    <source>
        <strain evidence="3 4">S00198</strain>
    </source>
</reference>
<protein>
    <submittedName>
        <fullName evidence="3">Tripartite-type tricarboxylate transporter receptor subunit TctC</fullName>
    </submittedName>
</protein>
<dbReference type="PIRSF" id="PIRSF017082">
    <property type="entry name" value="YflP"/>
    <property type="match status" value="1"/>
</dbReference>
<dbReference type="Gene3D" id="3.40.190.150">
    <property type="entry name" value="Bordetella uptake gene, domain 1"/>
    <property type="match status" value="1"/>
</dbReference>
<dbReference type="RefSeq" id="WP_184855100.1">
    <property type="nucleotide sequence ID" value="NZ_JACHLK010000001.1"/>
</dbReference>
<dbReference type="InterPro" id="IPR005064">
    <property type="entry name" value="BUG"/>
</dbReference>
<dbReference type="Gene3D" id="3.40.190.10">
    <property type="entry name" value="Periplasmic binding protein-like II"/>
    <property type="match status" value="1"/>
</dbReference>
<feature type="chain" id="PRO_5030916071" evidence="2">
    <location>
        <begin position="23"/>
        <end position="323"/>
    </location>
</feature>
<dbReference type="PANTHER" id="PTHR42928">
    <property type="entry name" value="TRICARBOXYLATE-BINDING PROTEIN"/>
    <property type="match status" value="1"/>
</dbReference>
<dbReference type="InterPro" id="IPR042100">
    <property type="entry name" value="Bug_dom1"/>
</dbReference>
<evidence type="ECO:0000256" key="1">
    <source>
        <dbReference type="ARBA" id="ARBA00006987"/>
    </source>
</evidence>
<dbReference type="Pfam" id="PF03401">
    <property type="entry name" value="TctC"/>
    <property type="match status" value="1"/>
</dbReference>
<feature type="signal peptide" evidence="2">
    <location>
        <begin position="1"/>
        <end position="22"/>
    </location>
</feature>
<comment type="caution">
    <text evidence="3">The sequence shown here is derived from an EMBL/GenBank/DDBJ whole genome shotgun (WGS) entry which is preliminary data.</text>
</comment>